<dbReference type="PANTHER" id="PTHR37485">
    <property type="entry name" value="CELL DIVISION PROTEIN FTSB"/>
    <property type="match status" value="1"/>
</dbReference>
<keyword evidence="8" id="KW-1185">Reference proteome</keyword>
<gene>
    <name evidence="7" type="ORF">dsat_1444</name>
</gene>
<evidence type="ECO:0000256" key="6">
    <source>
        <dbReference type="ARBA" id="ARBA00023306"/>
    </source>
</evidence>
<evidence type="ECO:0000256" key="3">
    <source>
        <dbReference type="ARBA" id="ARBA00022692"/>
    </source>
</evidence>
<dbReference type="RefSeq" id="WP_020888140.1">
    <property type="nucleotide sequence ID" value="NZ_ATHI01000031.1"/>
</dbReference>
<keyword evidence="2" id="KW-0132">Cell division</keyword>
<protein>
    <submittedName>
        <fullName evidence="7">Septum formation initiator</fullName>
    </submittedName>
</protein>
<evidence type="ECO:0000313" key="7">
    <source>
        <dbReference type="EMBL" id="EPR30722.1"/>
    </source>
</evidence>
<dbReference type="GO" id="GO:0043093">
    <property type="term" value="P:FtsZ-dependent cytokinesis"/>
    <property type="evidence" value="ECO:0007669"/>
    <property type="project" value="TreeGrafter"/>
</dbReference>
<dbReference type="GO" id="GO:0030428">
    <property type="term" value="C:cell septum"/>
    <property type="evidence" value="ECO:0007669"/>
    <property type="project" value="TreeGrafter"/>
</dbReference>
<keyword evidence="3" id="KW-0812">Transmembrane</keyword>
<sequence length="98" mass="11465">MILRRAFLIGLLTANFALMYLLFLGDQGVSAYRETKARHDDLVARIGEMNHRGIELSQDIRLLKTDREHMERAVRAQTNYVRGNEILYLFSTQRRDNP</sequence>
<evidence type="ECO:0000256" key="2">
    <source>
        <dbReference type="ARBA" id="ARBA00022618"/>
    </source>
</evidence>
<dbReference type="Proteomes" id="UP000014975">
    <property type="component" value="Unassembled WGS sequence"/>
</dbReference>
<dbReference type="Pfam" id="PF04977">
    <property type="entry name" value="DivIC"/>
    <property type="match status" value="1"/>
</dbReference>
<name>S7T0X5_9BACT</name>
<keyword evidence="1" id="KW-1003">Cell membrane</keyword>
<dbReference type="EMBL" id="ATHI01000031">
    <property type="protein sequence ID" value="EPR30722.1"/>
    <property type="molecule type" value="Genomic_DNA"/>
</dbReference>
<accession>S7T0X5</accession>
<evidence type="ECO:0000256" key="5">
    <source>
        <dbReference type="ARBA" id="ARBA00023136"/>
    </source>
</evidence>
<dbReference type="STRING" id="1121439.dsat_1444"/>
<proteinExistence type="predicted"/>
<dbReference type="InterPro" id="IPR023081">
    <property type="entry name" value="Cell_div_FtsB"/>
</dbReference>
<dbReference type="InterPro" id="IPR007060">
    <property type="entry name" value="FtsL/DivIC"/>
</dbReference>
<keyword evidence="4" id="KW-1133">Transmembrane helix</keyword>
<dbReference type="PANTHER" id="PTHR37485:SF1">
    <property type="entry name" value="CELL DIVISION PROTEIN FTSB"/>
    <property type="match status" value="1"/>
</dbReference>
<comment type="caution">
    <text evidence="7">The sequence shown here is derived from an EMBL/GenBank/DDBJ whole genome shotgun (WGS) entry which is preliminary data.</text>
</comment>
<keyword evidence="6" id="KW-0131">Cell cycle</keyword>
<reference evidence="7 8" key="1">
    <citation type="journal article" date="2013" name="Genome Announc.">
        <title>Draft genome sequences for three mercury-methylating, sulfate-reducing bacteria.</title>
        <authorList>
            <person name="Brown S.D."/>
            <person name="Hurt R.A.Jr."/>
            <person name="Gilmour C.C."/>
            <person name="Elias D.A."/>
        </authorList>
    </citation>
    <scope>NUCLEOTIDE SEQUENCE [LARGE SCALE GENOMIC DNA]</scope>
    <source>
        <strain evidence="7 8">DSM 16529</strain>
    </source>
</reference>
<evidence type="ECO:0000313" key="8">
    <source>
        <dbReference type="Proteomes" id="UP000014975"/>
    </source>
</evidence>
<dbReference type="eggNOG" id="COG2919">
    <property type="taxonomic scope" value="Bacteria"/>
</dbReference>
<organism evidence="7 8">
    <name type="scientific">Alkalidesulfovibrio alkalitolerans DSM 16529</name>
    <dbReference type="NCBI Taxonomy" id="1121439"/>
    <lineage>
        <taxon>Bacteria</taxon>
        <taxon>Pseudomonadati</taxon>
        <taxon>Thermodesulfobacteriota</taxon>
        <taxon>Desulfovibrionia</taxon>
        <taxon>Desulfovibrionales</taxon>
        <taxon>Desulfovibrionaceae</taxon>
        <taxon>Alkalidesulfovibrio</taxon>
    </lineage>
</organism>
<dbReference type="AlphaFoldDB" id="S7T0X5"/>
<dbReference type="PATRIC" id="fig|1121439.3.peg.2831"/>
<evidence type="ECO:0000256" key="4">
    <source>
        <dbReference type="ARBA" id="ARBA00022989"/>
    </source>
</evidence>
<evidence type="ECO:0000256" key="1">
    <source>
        <dbReference type="ARBA" id="ARBA00022475"/>
    </source>
</evidence>
<dbReference type="OrthoDB" id="5471911at2"/>
<keyword evidence="5" id="KW-0472">Membrane</keyword>